<name>A0A1B9BPU7_CLOBE</name>
<dbReference type="EMBL" id="JABSXK010000001">
    <property type="protein sequence ID" value="NRV11684.1"/>
    <property type="molecule type" value="Genomic_DNA"/>
</dbReference>
<reference evidence="1" key="1">
    <citation type="submission" date="2020-05" db="EMBL/GenBank/DDBJ databases">
        <title>Genomic insights into acetone-butanol-ethanol (ABE) fermentation by sequencing solventogenic clostridia strains.</title>
        <authorList>
            <person name="Brown S."/>
        </authorList>
    </citation>
    <scope>NUCLEOTIDE SEQUENCE</scope>
    <source>
        <strain evidence="1">DJ126</strain>
    </source>
</reference>
<dbReference type="RefSeq" id="WP_065416741.1">
    <property type="nucleotide sequence ID" value="NZ_BKAK01000043.1"/>
</dbReference>
<dbReference type="CDD" id="cd02440">
    <property type="entry name" value="AdoMet_MTases"/>
    <property type="match status" value="1"/>
</dbReference>
<evidence type="ECO:0000313" key="1">
    <source>
        <dbReference type="EMBL" id="NRV11684.1"/>
    </source>
</evidence>
<evidence type="ECO:0000313" key="2">
    <source>
        <dbReference type="Proteomes" id="UP000821656"/>
    </source>
</evidence>
<dbReference type="Gene3D" id="3.40.50.150">
    <property type="entry name" value="Vaccinia Virus protein VP39"/>
    <property type="match status" value="1"/>
</dbReference>
<protein>
    <submittedName>
        <fullName evidence="1">2-polyprenyl-3-methyl-5-hydroxy-6-metoxy-1, 4-benzoquinol methylase</fullName>
    </submittedName>
</protein>
<keyword evidence="1" id="KW-0808">Transferase</keyword>
<dbReference type="SUPFAM" id="SSF53335">
    <property type="entry name" value="S-adenosyl-L-methionine-dependent methyltransferases"/>
    <property type="match status" value="1"/>
</dbReference>
<dbReference type="Proteomes" id="UP000821656">
    <property type="component" value="Unassembled WGS sequence"/>
</dbReference>
<accession>A0A1B9BPU7</accession>
<keyword evidence="1" id="KW-0489">Methyltransferase</keyword>
<dbReference type="GO" id="GO:0032259">
    <property type="term" value="P:methylation"/>
    <property type="evidence" value="ECO:0007669"/>
    <property type="project" value="UniProtKB-KW"/>
</dbReference>
<comment type="caution">
    <text evidence="1">The sequence shown here is derived from an EMBL/GenBank/DDBJ whole genome shotgun (WGS) entry which is preliminary data.</text>
</comment>
<dbReference type="GeneID" id="66345523"/>
<dbReference type="InterPro" id="IPR029063">
    <property type="entry name" value="SAM-dependent_MTases_sf"/>
</dbReference>
<dbReference type="AlphaFoldDB" id="A0A1B9BPU7"/>
<proteinExistence type="predicted"/>
<dbReference type="GO" id="GO:0008168">
    <property type="term" value="F:methyltransferase activity"/>
    <property type="evidence" value="ECO:0007669"/>
    <property type="project" value="UniProtKB-KW"/>
</dbReference>
<sequence length="251" mass="29275">MDLKSDIFEDLSYEKFKELAQNDKLNDIEKVGFPIEYRQNKEKIIFDDIITKLGMEDEKNKTILDIGCGCSNLTLMLIEYCKTNKHKLILIDSEEMLNHLPEYDFILKVKGYYPKSCEKFIENYIGKIDCIITYSVIQYAFTEQSIFNFIDTSLTLLKELGVMLIGDIPNISKRKRFFSSNQGIKYHQNFTGTKEQPIVKFNNIEAKNMDDSVVMSIIQRCRLAGFDSYILPQDKKLPMANRREDILIIKP</sequence>
<gene>
    <name evidence="1" type="ORF">DFH45_004647</name>
</gene>
<organism evidence="1 2">
    <name type="scientific">Clostridium beijerinckii</name>
    <name type="common">Clostridium MP</name>
    <dbReference type="NCBI Taxonomy" id="1520"/>
    <lineage>
        <taxon>Bacteria</taxon>
        <taxon>Bacillati</taxon>
        <taxon>Bacillota</taxon>
        <taxon>Clostridia</taxon>
        <taxon>Eubacteriales</taxon>
        <taxon>Clostridiaceae</taxon>
        <taxon>Clostridium</taxon>
    </lineage>
</organism>